<evidence type="ECO:0000313" key="4">
    <source>
        <dbReference type="Proteomes" id="UP000034603"/>
    </source>
</evidence>
<protein>
    <submittedName>
        <fullName evidence="3">Uncharacterized protein</fullName>
    </submittedName>
</protein>
<evidence type="ECO:0000256" key="2">
    <source>
        <dbReference type="SAM" id="Phobius"/>
    </source>
</evidence>
<gene>
    <name evidence="3" type="ORF">US62_C0019G0020</name>
</gene>
<keyword evidence="2" id="KW-0472">Membrane</keyword>
<reference evidence="3 4" key="1">
    <citation type="journal article" date="2015" name="Nature">
        <title>rRNA introns, odd ribosomes, and small enigmatic genomes across a large radiation of phyla.</title>
        <authorList>
            <person name="Brown C.T."/>
            <person name="Hug L.A."/>
            <person name="Thomas B.C."/>
            <person name="Sharon I."/>
            <person name="Castelle C.J."/>
            <person name="Singh A."/>
            <person name="Wilkins M.J."/>
            <person name="Williams K.H."/>
            <person name="Banfield J.F."/>
        </authorList>
    </citation>
    <scope>NUCLEOTIDE SEQUENCE [LARGE SCALE GENOMIC DNA]</scope>
</reference>
<name>A0A0G0HPA7_9BACT</name>
<feature type="region of interest" description="Disordered" evidence="1">
    <location>
        <begin position="68"/>
        <end position="93"/>
    </location>
</feature>
<comment type="caution">
    <text evidence="3">The sequence shown here is derived from an EMBL/GenBank/DDBJ whole genome shotgun (WGS) entry which is preliminary data.</text>
</comment>
<evidence type="ECO:0000313" key="3">
    <source>
        <dbReference type="EMBL" id="KKQ44988.1"/>
    </source>
</evidence>
<dbReference type="AlphaFoldDB" id="A0A0G0HPA7"/>
<evidence type="ECO:0000256" key="1">
    <source>
        <dbReference type="SAM" id="MobiDB-lite"/>
    </source>
</evidence>
<feature type="compositionally biased region" description="Polar residues" evidence="1">
    <location>
        <begin position="78"/>
        <end position="93"/>
    </location>
</feature>
<keyword evidence="2" id="KW-1133">Transmembrane helix</keyword>
<accession>A0A0G0HPA7</accession>
<dbReference type="Proteomes" id="UP000034603">
    <property type="component" value="Unassembled WGS sequence"/>
</dbReference>
<organism evidence="3 4">
    <name type="scientific">Candidatus Woesebacteria bacterium GW2011_GWA1_37_8</name>
    <dbReference type="NCBI Taxonomy" id="1618546"/>
    <lineage>
        <taxon>Bacteria</taxon>
        <taxon>Candidatus Woeseibacteriota</taxon>
    </lineage>
</organism>
<keyword evidence="2" id="KW-0812">Transmembrane</keyword>
<sequence>MRKPPTPTIVTIAVFTTVTVILWIFISVYNILIKKPVVDVPQELLEPIEAGLNTTLLQKISEKTFYEEGQEKPFTAPPQFSVQQPTASASASQ</sequence>
<proteinExistence type="predicted"/>
<dbReference type="EMBL" id="LBTR01000019">
    <property type="protein sequence ID" value="KKQ44988.1"/>
    <property type="molecule type" value="Genomic_DNA"/>
</dbReference>
<feature type="transmembrane region" description="Helical" evidence="2">
    <location>
        <begin position="12"/>
        <end position="32"/>
    </location>
</feature>